<dbReference type="EnsemblPlants" id="MELO3C034868.2.1">
    <property type="protein sequence ID" value="MELO3C034868.2.1"/>
    <property type="gene ID" value="MELO3C034868.2"/>
</dbReference>
<protein>
    <submittedName>
        <fullName evidence="1">Uncharacterized protein</fullName>
    </submittedName>
</protein>
<proteinExistence type="predicted"/>
<organism evidence="1">
    <name type="scientific">Cucumis melo</name>
    <name type="common">Muskmelon</name>
    <dbReference type="NCBI Taxonomy" id="3656"/>
    <lineage>
        <taxon>Eukaryota</taxon>
        <taxon>Viridiplantae</taxon>
        <taxon>Streptophyta</taxon>
        <taxon>Embryophyta</taxon>
        <taxon>Tracheophyta</taxon>
        <taxon>Spermatophyta</taxon>
        <taxon>Magnoliopsida</taxon>
        <taxon>eudicotyledons</taxon>
        <taxon>Gunneridae</taxon>
        <taxon>Pentapetalae</taxon>
        <taxon>rosids</taxon>
        <taxon>fabids</taxon>
        <taxon>Cucurbitales</taxon>
        <taxon>Cucurbitaceae</taxon>
        <taxon>Benincaseae</taxon>
        <taxon>Cucumis</taxon>
    </lineage>
</organism>
<evidence type="ECO:0000313" key="1">
    <source>
        <dbReference type="EnsemblPlants" id="MELO3C034868.2.1"/>
    </source>
</evidence>
<accession>A0A9I9EL07</accession>
<dbReference type="Gramene" id="MELO3C034868.2.1">
    <property type="protein sequence ID" value="MELO3C034868.2.1"/>
    <property type="gene ID" value="MELO3C034868.2"/>
</dbReference>
<reference evidence="1" key="1">
    <citation type="submission" date="2023-03" db="UniProtKB">
        <authorList>
            <consortium name="EnsemblPlants"/>
        </authorList>
    </citation>
    <scope>IDENTIFICATION</scope>
</reference>
<dbReference type="AlphaFoldDB" id="A0A9I9EL07"/>
<name>A0A9I9EL07_CUCME</name>
<sequence>MNDERCTTKTPTLTPFFSFPHSFFSTTETHGEETHIVTELGNQGQGRFHGYGRKLREKENEKLMVGWRVCITIKVL</sequence>